<name>A0ABU3GJI4_9MICO</name>
<dbReference type="InterPro" id="IPR050879">
    <property type="entry name" value="Acyltransferase_3"/>
</dbReference>
<evidence type="ECO:0000256" key="2">
    <source>
        <dbReference type="SAM" id="Phobius"/>
    </source>
</evidence>
<accession>A0ABU3GJI4</accession>
<dbReference type="GO" id="GO:0016746">
    <property type="term" value="F:acyltransferase activity"/>
    <property type="evidence" value="ECO:0007669"/>
    <property type="project" value="UniProtKB-KW"/>
</dbReference>
<evidence type="ECO:0000259" key="3">
    <source>
        <dbReference type="Pfam" id="PF01757"/>
    </source>
</evidence>
<evidence type="ECO:0000259" key="4">
    <source>
        <dbReference type="Pfam" id="PF19040"/>
    </source>
</evidence>
<feature type="transmembrane region" description="Helical" evidence="2">
    <location>
        <begin position="98"/>
        <end position="117"/>
    </location>
</feature>
<keyword evidence="2" id="KW-0812">Transmembrane</keyword>
<protein>
    <submittedName>
        <fullName evidence="5">Acyltransferase family protein</fullName>
        <ecNumber evidence="5">2.3.1.-</ecNumber>
    </submittedName>
</protein>
<keyword evidence="2" id="KW-1133">Transmembrane helix</keyword>
<feature type="region of interest" description="Disordered" evidence="1">
    <location>
        <begin position="1"/>
        <end position="23"/>
    </location>
</feature>
<feature type="transmembrane region" description="Helical" evidence="2">
    <location>
        <begin position="253"/>
        <end position="271"/>
    </location>
</feature>
<dbReference type="InterPro" id="IPR043968">
    <property type="entry name" value="SGNH"/>
</dbReference>
<feature type="domain" description="Acyltransferase 3" evidence="3">
    <location>
        <begin position="29"/>
        <end position="355"/>
    </location>
</feature>
<dbReference type="EMBL" id="JAUZVT010000002">
    <property type="protein sequence ID" value="MDT3330857.1"/>
    <property type="molecule type" value="Genomic_DNA"/>
</dbReference>
<keyword evidence="5" id="KW-0012">Acyltransferase</keyword>
<feature type="transmembrane region" description="Helical" evidence="2">
    <location>
        <begin position="198"/>
        <end position="218"/>
    </location>
</feature>
<feature type="transmembrane region" description="Helical" evidence="2">
    <location>
        <begin position="61"/>
        <end position="78"/>
    </location>
</feature>
<dbReference type="Pfam" id="PF19040">
    <property type="entry name" value="SGNH"/>
    <property type="match status" value="1"/>
</dbReference>
<feature type="transmembrane region" description="Helical" evidence="2">
    <location>
        <begin position="316"/>
        <end position="335"/>
    </location>
</feature>
<feature type="transmembrane region" description="Helical" evidence="2">
    <location>
        <begin position="169"/>
        <end position="186"/>
    </location>
</feature>
<feature type="transmembrane region" description="Helical" evidence="2">
    <location>
        <begin position="277"/>
        <end position="295"/>
    </location>
</feature>
<dbReference type="RefSeq" id="WP_311870062.1">
    <property type="nucleotide sequence ID" value="NZ_JAUZVT010000002.1"/>
</dbReference>
<evidence type="ECO:0000313" key="5">
    <source>
        <dbReference type="EMBL" id="MDT3330857.1"/>
    </source>
</evidence>
<dbReference type="Proteomes" id="UP001262835">
    <property type="component" value="Unassembled WGS sequence"/>
</dbReference>
<feature type="transmembrane region" description="Helical" evidence="2">
    <location>
        <begin position="379"/>
        <end position="396"/>
    </location>
</feature>
<evidence type="ECO:0000313" key="6">
    <source>
        <dbReference type="Proteomes" id="UP001262835"/>
    </source>
</evidence>
<dbReference type="PANTHER" id="PTHR23028">
    <property type="entry name" value="ACETYLTRANSFERASE"/>
    <property type="match status" value="1"/>
</dbReference>
<dbReference type="InterPro" id="IPR002656">
    <property type="entry name" value="Acyl_transf_3_dom"/>
</dbReference>
<comment type="caution">
    <text evidence="5">The sequence shown here is derived from an EMBL/GenBank/DDBJ whole genome shotgun (WGS) entry which is preliminary data.</text>
</comment>
<feature type="domain" description="SGNH" evidence="4">
    <location>
        <begin position="459"/>
        <end position="685"/>
    </location>
</feature>
<keyword evidence="2" id="KW-0472">Membrane</keyword>
<keyword evidence="5" id="KW-0808">Transferase</keyword>
<dbReference type="Pfam" id="PF01757">
    <property type="entry name" value="Acyl_transf_3"/>
    <property type="match status" value="1"/>
</dbReference>
<gene>
    <name evidence="5" type="ORF">Q9S78_09245</name>
</gene>
<reference evidence="5 6" key="1">
    <citation type="submission" date="2023-08" db="EMBL/GenBank/DDBJ databases">
        <title>Microbacterium aquilitoris sp. nov. and Microbacterium gwkjibeachense sp. nov., isolated from beach.</title>
        <authorList>
            <person name="Lee S.D."/>
            <person name="Yang H."/>
            <person name="Kim I."/>
        </authorList>
    </citation>
    <scope>NUCLEOTIDE SEQUENCE [LARGE SCALE GENOMIC DNA]</scope>
    <source>
        <strain evidence="5 6">KSW-18</strain>
    </source>
</reference>
<evidence type="ECO:0000256" key="1">
    <source>
        <dbReference type="SAM" id="MobiDB-lite"/>
    </source>
</evidence>
<feature type="transmembrane region" description="Helical" evidence="2">
    <location>
        <begin position="224"/>
        <end position="246"/>
    </location>
</feature>
<sequence length="702" mass="75213">MTQLVDAPGGPRNAPPASSPEAPRHRVRADIQGLRAIAVASVVVYHFWPSLLPGGFTGVDVFFVVSGFLITGQILRDVDRHRPLRFAARFWAARVRRIMPAALLVLGFVLVASWFIVPASQWPEIGRHVLASALSIENWVLAGDAVDYGAEGAAPSPVQHFWSLSVEEQFYLVWPVLLLLATLFARRFGPIGRLGRRGVVGIVMGLVLVASLSFSFIFTNVDPGAAYFVTPTRMWQLAAGGLVALIAVRGIRFAPWVGVALIGVGFFVLNVDMPYPGIAAMIPTVGACLVLLGGPDGRFSFDRAVSARPIQHLGDISYSVYLWHWPLLIIVPIALGHELSILEAFGLLAIILVVSEASYRFIEQPFRRGWLLRTSPRSLALGTVAVLIIVAGAVRFDASGQARIEAAAAEFEQTIASADECFGAAALDNTCGDPFAPVDEAAALAGNNDLPIASRKPRCSDDTGPFSEVICHYGDPNGARTVLLWGNSHASAWSDAIDAAGKRLKWNVIVASRSGCPATLGTPPPNEIRKTSQEEQKGCAERNEWVVSTLAPKVDLVVMSDLRAGYADGARSVDGFVEAITRVREAGATVVWLGDVPLTDGITTRRDGPDCLELNGQCSNPVSKALVARSVTDEVAGRVPDLLTIDPTDRFCDDERCYSAVGGVSVYFDGLHLSGTYSRTLGPWLARELKACAQGASSCPAL</sequence>
<organism evidence="5 6">
    <name type="scientific">Microbacterium aquilitoris</name>
    <dbReference type="NCBI Taxonomy" id="3067307"/>
    <lineage>
        <taxon>Bacteria</taxon>
        <taxon>Bacillati</taxon>
        <taxon>Actinomycetota</taxon>
        <taxon>Actinomycetes</taxon>
        <taxon>Micrococcales</taxon>
        <taxon>Microbacteriaceae</taxon>
        <taxon>Microbacterium</taxon>
    </lineage>
</organism>
<keyword evidence="6" id="KW-1185">Reference proteome</keyword>
<feature type="transmembrane region" description="Helical" evidence="2">
    <location>
        <begin position="341"/>
        <end position="359"/>
    </location>
</feature>
<proteinExistence type="predicted"/>
<dbReference type="EC" id="2.3.1.-" evidence="5"/>
<dbReference type="PANTHER" id="PTHR23028:SF53">
    <property type="entry name" value="ACYL_TRANSF_3 DOMAIN-CONTAINING PROTEIN"/>
    <property type="match status" value="1"/>
</dbReference>